<dbReference type="WBParaSite" id="L893_g30827.t1">
    <property type="protein sequence ID" value="L893_g30827.t1"/>
    <property type="gene ID" value="L893_g30827"/>
</dbReference>
<proteinExistence type="predicted"/>
<dbReference type="InterPro" id="IPR056536">
    <property type="entry name" value="TPR_NUP160_C"/>
</dbReference>
<organism evidence="2 3">
    <name type="scientific">Steinernema glaseri</name>
    <dbReference type="NCBI Taxonomy" id="37863"/>
    <lineage>
        <taxon>Eukaryota</taxon>
        <taxon>Metazoa</taxon>
        <taxon>Ecdysozoa</taxon>
        <taxon>Nematoda</taxon>
        <taxon>Chromadorea</taxon>
        <taxon>Rhabditida</taxon>
        <taxon>Tylenchina</taxon>
        <taxon>Panagrolaimomorpha</taxon>
        <taxon>Strongyloidoidea</taxon>
        <taxon>Steinernematidae</taxon>
        <taxon>Steinernema</taxon>
    </lineage>
</organism>
<sequence length="244" mass="28471">MKLIQRKEFDNAWSLIGAFELEPYKLLEAITVECIKIDKAKKDVFPAWVYSNTRYSNGGTSKDRHWQLLQNFLRIAEEDTPGPSLPKKTIYYALLTHMWEIPEWLESSYMDDNIDEMLMCLLEFGDFDPAFKLSHKFMDKMASMLRSGSQLLEVTSILLPVNAFDHLLYLTSEEEEYSEARENGSQLLEVTSILLPVNAFDHLLYLTSEEEEYSEAREKLKTRFNEVLNGIVRVEKSSERFLSR</sequence>
<dbReference type="AlphaFoldDB" id="A0A1I7ZXU1"/>
<accession>A0A1I7ZXU1</accession>
<evidence type="ECO:0000259" key="1">
    <source>
        <dbReference type="Pfam" id="PF23347"/>
    </source>
</evidence>
<protein>
    <submittedName>
        <fullName evidence="3">Nuclear pore complex protein Nup85</fullName>
    </submittedName>
</protein>
<keyword evidence="2" id="KW-1185">Reference proteome</keyword>
<reference evidence="3" key="1">
    <citation type="submission" date="2016-11" db="UniProtKB">
        <authorList>
            <consortium name="WormBaseParasite"/>
        </authorList>
    </citation>
    <scope>IDENTIFICATION</scope>
</reference>
<dbReference type="Pfam" id="PF23347">
    <property type="entry name" value="TPR_Nup160_C"/>
    <property type="match status" value="1"/>
</dbReference>
<evidence type="ECO:0000313" key="2">
    <source>
        <dbReference type="Proteomes" id="UP000095287"/>
    </source>
</evidence>
<evidence type="ECO:0000313" key="3">
    <source>
        <dbReference type="WBParaSite" id="L893_g30827.t1"/>
    </source>
</evidence>
<feature type="domain" description="NUP160 C-terminal TPR" evidence="1">
    <location>
        <begin position="3"/>
        <end position="187"/>
    </location>
</feature>
<name>A0A1I7ZXU1_9BILA</name>
<dbReference type="Proteomes" id="UP000095287">
    <property type="component" value="Unplaced"/>
</dbReference>